<proteinExistence type="predicted"/>
<evidence type="ECO:0000313" key="3">
    <source>
        <dbReference type="Proteomes" id="UP000182059"/>
    </source>
</evidence>
<evidence type="ECO:0000313" key="2">
    <source>
        <dbReference type="EMBL" id="OIP66030.1"/>
    </source>
</evidence>
<sequence length="179" mass="20013">MDQNQQPFMSKKQVVSIIVITVIIVSGGVFVVQKYVPSFATAQNIFRAETFTTHTTPVVSMPKITYAISGIVKSISPKQVSFEPNTLDVRMARISTETRVVRVLMADIQDVQKEEEELRKNIQNPKMPISEQIEQFKITPPQEIAGTLADIKVGMRIVVVAEEDTANANEINALEIRIQ</sequence>
<dbReference type="Proteomes" id="UP000182059">
    <property type="component" value="Unassembled WGS sequence"/>
</dbReference>
<keyword evidence="1" id="KW-0472">Membrane</keyword>
<keyword evidence="1" id="KW-1133">Transmembrane helix</keyword>
<gene>
    <name evidence="2" type="ORF">AUK15_00975</name>
</gene>
<dbReference type="AlphaFoldDB" id="A0A1J5GDS3"/>
<evidence type="ECO:0000256" key="1">
    <source>
        <dbReference type="SAM" id="Phobius"/>
    </source>
</evidence>
<accession>A0A1J5GDS3</accession>
<name>A0A1J5GDS3_9BACT</name>
<organism evidence="2 3">
    <name type="scientific">Candidatus Nomurabacteria bacterium CG2_30_43_9</name>
    <dbReference type="NCBI Taxonomy" id="1805283"/>
    <lineage>
        <taxon>Bacteria</taxon>
        <taxon>Candidatus Nomuraibacteriota</taxon>
    </lineage>
</organism>
<dbReference type="EMBL" id="MNYX01000025">
    <property type="protein sequence ID" value="OIP66030.1"/>
    <property type="molecule type" value="Genomic_DNA"/>
</dbReference>
<comment type="caution">
    <text evidence="2">The sequence shown here is derived from an EMBL/GenBank/DDBJ whole genome shotgun (WGS) entry which is preliminary data.</text>
</comment>
<protein>
    <submittedName>
        <fullName evidence="2">Uncharacterized protein</fullName>
    </submittedName>
</protein>
<feature type="transmembrane region" description="Helical" evidence="1">
    <location>
        <begin position="14"/>
        <end position="32"/>
    </location>
</feature>
<keyword evidence="1" id="KW-0812">Transmembrane</keyword>
<reference evidence="2 3" key="1">
    <citation type="journal article" date="2016" name="Environ. Microbiol.">
        <title>Genomic resolution of a cold subsurface aquifer community provides metabolic insights for novel microbes adapted to high CO concentrations.</title>
        <authorList>
            <person name="Probst A.J."/>
            <person name="Castelle C.J."/>
            <person name="Singh A."/>
            <person name="Brown C.T."/>
            <person name="Anantharaman K."/>
            <person name="Sharon I."/>
            <person name="Hug L.A."/>
            <person name="Burstein D."/>
            <person name="Emerson J.B."/>
            <person name="Thomas B.C."/>
            <person name="Banfield J.F."/>
        </authorList>
    </citation>
    <scope>NUCLEOTIDE SEQUENCE [LARGE SCALE GENOMIC DNA]</scope>
    <source>
        <strain evidence="2">CG2_30_43_9</strain>
    </source>
</reference>